<comment type="caution">
    <text evidence="2">The sequence shown here is derived from an EMBL/GenBank/DDBJ whole genome shotgun (WGS) entry which is preliminary data.</text>
</comment>
<accession>A0ABX0NZI0</accession>
<keyword evidence="3" id="KW-1185">Reference proteome</keyword>
<dbReference type="Proteomes" id="UP000609726">
    <property type="component" value="Unassembled WGS sequence"/>
</dbReference>
<reference evidence="2 3" key="1">
    <citation type="submission" date="2019-10" db="EMBL/GenBank/DDBJ databases">
        <title>Taxonomy of Antarctic Massilia spp.: description of Massilia rubra sp. nov., Massilia aquatica sp. nov., Massilia mucilaginosa sp. nov., Massilia frigida sp. nov. isolated from streams, lakes and regoliths.</title>
        <authorList>
            <person name="Holochova P."/>
            <person name="Sedlacek I."/>
            <person name="Kralova S."/>
            <person name="Maslanova I."/>
            <person name="Busse H.-J."/>
            <person name="Stankova E."/>
            <person name="Vrbovska V."/>
            <person name="Kovarovic V."/>
            <person name="Bartak M."/>
            <person name="Svec P."/>
            <person name="Pantucek R."/>
        </authorList>
    </citation>
    <scope>NUCLEOTIDE SEQUENCE [LARGE SCALE GENOMIC DNA]</scope>
    <source>
        <strain evidence="2 3">CCM 8733</strain>
    </source>
</reference>
<gene>
    <name evidence="2" type="ORF">F2P45_25405</name>
</gene>
<feature type="domain" description="Putative Flp pilus-assembly TadG-like N-terminal" evidence="1">
    <location>
        <begin position="16"/>
        <end position="63"/>
    </location>
</feature>
<dbReference type="Pfam" id="PF13400">
    <property type="entry name" value="Tad"/>
    <property type="match status" value="1"/>
</dbReference>
<evidence type="ECO:0000313" key="2">
    <source>
        <dbReference type="EMBL" id="NHZ92317.1"/>
    </source>
</evidence>
<organism evidence="2 3">
    <name type="scientific">Massilia mucilaginosa</name>
    <dbReference type="NCBI Taxonomy" id="2609282"/>
    <lineage>
        <taxon>Bacteria</taxon>
        <taxon>Pseudomonadati</taxon>
        <taxon>Pseudomonadota</taxon>
        <taxon>Betaproteobacteria</taxon>
        <taxon>Burkholderiales</taxon>
        <taxon>Oxalobacteraceae</taxon>
        <taxon>Telluria group</taxon>
        <taxon>Massilia</taxon>
    </lineage>
</organism>
<dbReference type="RefSeq" id="WP_166881010.1">
    <property type="nucleotide sequence ID" value="NZ_WHJH01000043.1"/>
</dbReference>
<protein>
    <recommendedName>
        <fullName evidence="1">Putative Flp pilus-assembly TadG-like N-terminal domain-containing protein</fullName>
    </recommendedName>
</protein>
<dbReference type="EMBL" id="WHJH01000043">
    <property type="protein sequence ID" value="NHZ92317.1"/>
    <property type="molecule type" value="Genomic_DNA"/>
</dbReference>
<dbReference type="InterPro" id="IPR028087">
    <property type="entry name" value="Tad_N"/>
</dbReference>
<sequence>MKPPRLAPGRRRRQRGSYVVMFALMLTPLILLGGMAIDMSMAFKRRTDLQSAVDAAALAAARALDGTAAGIDNADLRAAAIINASFFGFTRMSWSSAALRFSDSPDRNGNWLPANAAGSGANVSRMRYARVDTAGLDSVYGIVRTVFAGAIDGAYATLNVNASAVAGRSQVQVTPLAICALDQQRFGAHNTPDGTLEWIEHGFRRGVNYNLLNLNPVGTAPLHFQVNPVDFPPATESASNRALDALRPMVCSGSMALPFLPDNTSVYVRQDFPSSLASELNSRFGSVAGCDPAAAPADTNVKEYTLPAFWMELPAGPPVPTRIEGSALSHVMDNRLVTIAEERFKVPLTGQASYGPLWAFSKPLRYQGATPASPGTKFLKSSWSSLYPVDAGTVKTNATAPGDNDVMPYDSTLPAFRTAPGAPSAPGLRGRRILNIPLLSCPVTGGTATVLAVGRFLMTSRATSSPGAVFGEFGGLATPANLVSTTVLFR</sequence>
<evidence type="ECO:0000259" key="1">
    <source>
        <dbReference type="Pfam" id="PF13400"/>
    </source>
</evidence>
<name>A0ABX0NZI0_9BURK</name>
<evidence type="ECO:0000313" key="3">
    <source>
        <dbReference type="Proteomes" id="UP000609726"/>
    </source>
</evidence>
<proteinExistence type="predicted"/>